<sequence length="318" mass="31655">MQAGETGNAGAGHEPASSAVVADDLAAATANYLEQARAILRGGGAAGGGRSSGEGAGQPGAASTGSGGSSRRRGGSEDAGSSARSSRDRRPSLRRLATANYLEQARAVVGASAQHAEGGSSSDGSDASAAPLHLKPSFHHRRESAYSSNELLEQARAAVRANTPPTCPPNSAAMPPPPPGSSEAPPLPSSLPSTSATGFGHADFGGAHCSSRRWGHSGSVRTSSLASSAIESRPAGDGSGGGGRERIPGCALEANGREGTSDVAISSGRSCEPGDSAFGGLAGAAGVQRHEEIDSAHLYMMTEEGEPSTAVNDLYELD</sequence>
<evidence type="ECO:0000313" key="3">
    <source>
        <dbReference type="Proteomes" id="UP000815325"/>
    </source>
</evidence>
<dbReference type="Proteomes" id="UP000815325">
    <property type="component" value="Unassembled WGS sequence"/>
</dbReference>
<gene>
    <name evidence="2" type="ORF">DUNSADRAFT_2638</name>
</gene>
<evidence type="ECO:0000313" key="2">
    <source>
        <dbReference type="EMBL" id="KAF5826581.1"/>
    </source>
</evidence>
<organism evidence="2 3">
    <name type="scientific">Dunaliella salina</name>
    <name type="common">Green alga</name>
    <name type="synonym">Protococcus salinus</name>
    <dbReference type="NCBI Taxonomy" id="3046"/>
    <lineage>
        <taxon>Eukaryota</taxon>
        <taxon>Viridiplantae</taxon>
        <taxon>Chlorophyta</taxon>
        <taxon>core chlorophytes</taxon>
        <taxon>Chlorophyceae</taxon>
        <taxon>CS clade</taxon>
        <taxon>Chlamydomonadales</taxon>
        <taxon>Dunaliellaceae</taxon>
        <taxon>Dunaliella</taxon>
    </lineage>
</organism>
<proteinExistence type="predicted"/>
<feature type="compositionally biased region" description="Polar residues" evidence="1">
    <location>
        <begin position="219"/>
        <end position="230"/>
    </location>
</feature>
<accession>A0ABQ7FW33</accession>
<feature type="compositionally biased region" description="Gly residues" evidence="1">
    <location>
        <begin position="42"/>
        <end position="58"/>
    </location>
</feature>
<reference evidence="2" key="1">
    <citation type="submission" date="2017-08" db="EMBL/GenBank/DDBJ databases">
        <authorList>
            <person name="Polle J.E."/>
            <person name="Barry K."/>
            <person name="Cushman J."/>
            <person name="Schmutz J."/>
            <person name="Tran D."/>
            <person name="Hathwaick L.T."/>
            <person name="Yim W.C."/>
            <person name="Jenkins J."/>
            <person name="Mckie-Krisberg Z.M."/>
            <person name="Prochnik S."/>
            <person name="Lindquist E."/>
            <person name="Dockter R.B."/>
            <person name="Adam C."/>
            <person name="Molina H."/>
            <person name="Bunkerborg J."/>
            <person name="Jin E."/>
            <person name="Buchheim M."/>
            <person name="Magnuson J."/>
        </authorList>
    </citation>
    <scope>NUCLEOTIDE SEQUENCE</scope>
    <source>
        <strain evidence="2">CCAP 19/18</strain>
    </source>
</reference>
<protein>
    <submittedName>
        <fullName evidence="2">Uncharacterized protein</fullName>
    </submittedName>
</protein>
<comment type="caution">
    <text evidence="2">The sequence shown here is derived from an EMBL/GenBank/DDBJ whole genome shotgun (WGS) entry which is preliminary data.</text>
</comment>
<feature type="compositionally biased region" description="Low complexity" evidence="1">
    <location>
        <begin position="118"/>
        <end position="130"/>
    </location>
</feature>
<dbReference type="EMBL" id="MU070828">
    <property type="protein sequence ID" value="KAF5826581.1"/>
    <property type="molecule type" value="Genomic_DNA"/>
</dbReference>
<name>A0ABQ7FW33_DUNSA</name>
<evidence type="ECO:0000256" key="1">
    <source>
        <dbReference type="SAM" id="MobiDB-lite"/>
    </source>
</evidence>
<feature type="compositionally biased region" description="Pro residues" evidence="1">
    <location>
        <begin position="174"/>
        <end position="189"/>
    </location>
</feature>
<feature type="region of interest" description="Disordered" evidence="1">
    <location>
        <begin position="42"/>
        <end position="264"/>
    </location>
</feature>
<keyword evidence="3" id="KW-1185">Reference proteome</keyword>